<dbReference type="RefSeq" id="WP_344971335.1">
    <property type="nucleotide sequence ID" value="NZ_BAABDD010000010.1"/>
</dbReference>
<dbReference type="PANTHER" id="PTHR48075">
    <property type="entry name" value="3-HYDROXYACYL-COA DEHYDROGENASE FAMILY PROTEIN"/>
    <property type="match status" value="1"/>
</dbReference>
<dbReference type="InterPro" id="IPR006176">
    <property type="entry name" value="3-OHacyl-CoA_DH_NAD-bd"/>
</dbReference>
<evidence type="ECO:0000259" key="4">
    <source>
        <dbReference type="Pfam" id="PF00725"/>
    </source>
</evidence>
<evidence type="ECO:0000256" key="2">
    <source>
        <dbReference type="ARBA" id="ARBA00009463"/>
    </source>
</evidence>
<keyword evidence="7" id="KW-1185">Reference proteome</keyword>
<dbReference type="InterPro" id="IPR013328">
    <property type="entry name" value="6PGD_dom2"/>
</dbReference>
<sequence>MVQEFHKVGVVGLGTMGAGIVEVFSAGGFEVTGVEIDEAALGRGRAHLEKSLAKAVSKGKLTEDEQRAILGRVTFTTSRDHLSDADFVVEAVSEDIAVKREVFTDLDHICPPGTVLATNTSSLSVTEIAAMTQRPTKVVGLHFFNPAPVMNLVEVAGTVISEEWAVEIATEIAKRVGKTPVVVSDRAGFVANALLVPYLNHAVSVYERGIASREEIDSAVVKSAGMPMGPLALLDLIGIDVALAVIDVLWAEFRGPRHAVAPLLRRMATAGLLGRKSGRGFYDYSRDEPPEEQPTGPIARRVRAKEAGFDLADLLLLPHLDDAVRMVGDTYATAEQVDTAIKLGCGYPKGPIELLNARGIESVVTGLRAMIDMGLVPADSPAPLLNWLRHEGHDTLRDVD</sequence>
<evidence type="ECO:0000313" key="7">
    <source>
        <dbReference type="Proteomes" id="UP001500908"/>
    </source>
</evidence>
<feature type="domain" description="3-hydroxyacyl-CoA dehydrogenase C-terminal" evidence="4">
    <location>
        <begin position="315"/>
        <end position="386"/>
    </location>
</feature>
<comment type="caution">
    <text evidence="6">The sequence shown here is derived from an EMBL/GenBank/DDBJ whole genome shotgun (WGS) entry which is preliminary data.</text>
</comment>
<evidence type="ECO:0008006" key="8">
    <source>
        <dbReference type="Google" id="ProtNLM"/>
    </source>
</evidence>
<dbReference type="NCBIfam" id="NF005875">
    <property type="entry name" value="PRK07819.1"/>
    <property type="match status" value="1"/>
</dbReference>
<dbReference type="Gene3D" id="1.10.1040.10">
    <property type="entry name" value="N-(1-d-carboxylethyl)-l-norvaline Dehydrogenase, domain 2"/>
    <property type="match status" value="2"/>
</dbReference>
<dbReference type="EMBL" id="BAABDD010000010">
    <property type="protein sequence ID" value="GAA3745006.1"/>
    <property type="molecule type" value="Genomic_DNA"/>
</dbReference>
<feature type="domain" description="3-hydroxyacyl-CoA dehydrogenase NAD binding" evidence="5">
    <location>
        <begin position="7"/>
        <end position="185"/>
    </location>
</feature>
<organism evidence="6 7">
    <name type="scientific">Salinactinospora qingdaonensis</name>
    <dbReference type="NCBI Taxonomy" id="702744"/>
    <lineage>
        <taxon>Bacteria</taxon>
        <taxon>Bacillati</taxon>
        <taxon>Actinomycetota</taxon>
        <taxon>Actinomycetes</taxon>
        <taxon>Streptosporangiales</taxon>
        <taxon>Nocardiopsidaceae</taxon>
        <taxon>Salinactinospora</taxon>
    </lineage>
</organism>
<name>A0ABP7FRZ9_9ACTN</name>
<evidence type="ECO:0000259" key="5">
    <source>
        <dbReference type="Pfam" id="PF02737"/>
    </source>
</evidence>
<dbReference type="Pfam" id="PF00725">
    <property type="entry name" value="3HCDH"/>
    <property type="match status" value="2"/>
</dbReference>
<evidence type="ECO:0000256" key="3">
    <source>
        <dbReference type="ARBA" id="ARBA00023002"/>
    </source>
</evidence>
<dbReference type="Pfam" id="PF02737">
    <property type="entry name" value="3HCDH_N"/>
    <property type="match status" value="1"/>
</dbReference>
<dbReference type="InterPro" id="IPR006108">
    <property type="entry name" value="3HC_DH_C"/>
</dbReference>
<gene>
    <name evidence="6" type="ORF">GCM10022402_25800</name>
</gene>
<feature type="domain" description="3-hydroxyacyl-CoA dehydrogenase C-terminal" evidence="4">
    <location>
        <begin position="188"/>
        <end position="284"/>
    </location>
</feature>
<evidence type="ECO:0000313" key="6">
    <source>
        <dbReference type="EMBL" id="GAA3745006.1"/>
    </source>
</evidence>
<evidence type="ECO:0000256" key="1">
    <source>
        <dbReference type="ARBA" id="ARBA00005086"/>
    </source>
</evidence>
<accession>A0ABP7FRZ9</accession>
<protein>
    <recommendedName>
        <fullName evidence="8">3-hydroxybutyryl-CoA dehydrogenase</fullName>
    </recommendedName>
</protein>
<reference evidence="7" key="1">
    <citation type="journal article" date="2019" name="Int. J. Syst. Evol. Microbiol.">
        <title>The Global Catalogue of Microorganisms (GCM) 10K type strain sequencing project: providing services to taxonomists for standard genome sequencing and annotation.</title>
        <authorList>
            <consortium name="The Broad Institute Genomics Platform"/>
            <consortium name="The Broad Institute Genome Sequencing Center for Infectious Disease"/>
            <person name="Wu L."/>
            <person name="Ma J."/>
        </authorList>
    </citation>
    <scope>NUCLEOTIDE SEQUENCE [LARGE SCALE GENOMIC DNA]</scope>
    <source>
        <strain evidence="7">JCM 17137</strain>
    </source>
</reference>
<dbReference type="InterPro" id="IPR036291">
    <property type="entry name" value="NAD(P)-bd_dom_sf"/>
</dbReference>
<keyword evidence="3" id="KW-0560">Oxidoreductase</keyword>
<dbReference type="InterPro" id="IPR008927">
    <property type="entry name" value="6-PGluconate_DH-like_C_sf"/>
</dbReference>
<comment type="pathway">
    <text evidence="1">Lipid metabolism; butanoate metabolism.</text>
</comment>
<dbReference type="SUPFAM" id="SSF48179">
    <property type="entry name" value="6-phosphogluconate dehydrogenase C-terminal domain-like"/>
    <property type="match status" value="2"/>
</dbReference>
<proteinExistence type="inferred from homology"/>
<dbReference type="Gene3D" id="3.40.50.720">
    <property type="entry name" value="NAD(P)-binding Rossmann-like Domain"/>
    <property type="match status" value="1"/>
</dbReference>
<dbReference type="SUPFAM" id="SSF51735">
    <property type="entry name" value="NAD(P)-binding Rossmann-fold domains"/>
    <property type="match status" value="1"/>
</dbReference>
<dbReference type="PANTHER" id="PTHR48075:SF9">
    <property type="entry name" value="3-HYDROXYBUTYRYL-COA DEHYDROGENASE"/>
    <property type="match status" value="1"/>
</dbReference>
<dbReference type="Proteomes" id="UP001500908">
    <property type="component" value="Unassembled WGS sequence"/>
</dbReference>
<comment type="similarity">
    <text evidence="2">Belongs to the 3-hydroxyacyl-CoA dehydrogenase family.</text>
</comment>